<sequence>METIYIMTVSPSADAAVGKEIRLHRRLAGLTQKQVAERIGVTGAQFHRYETGATRIATSRLLLIATAIGVRPDIFLSAAAAPGPRQPDTEHQGQEIAELLQIFMTIADPQHRDTLVALAKMMSSPHRQLSRAPAALPLNQGDMQMPRPAMQTMSEQLETA</sequence>
<gene>
    <name evidence="3" type="ORF">D6Z83_04170</name>
    <name evidence="4" type="ORF">EBE87_19455</name>
</gene>
<dbReference type="Gene3D" id="1.10.260.40">
    <property type="entry name" value="lambda repressor-like DNA-binding domains"/>
    <property type="match status" value="1"/>
</dbReference>
<dbReference type="SUPFAM" id="SSF47413">
    <property type="entry name" value="lambda repressor-like DNA-binding domains"/>
    <property type="match status" value="1"/>
</dbReference>
<evidence type="ECO:0000313" key="6">
    <source>
        <dbReference type="Proteomes" id="UP000278036"/>
    </source>
</evidence>
<evidence type="ECO:0000313" key="5">
    <source>
        <dbReference type="Proteomes" id="UP000274097"/>
    </source>
</evidence>
<dbReference type="GO" id="GO:0003677">
    <property type="term" value="F:DNA binding"/>
    <property type="evidence" value="ECO:0007669"/>
    <property type="project" value="InterPro"/>
</dbReference>
<dbReference type="EMBL" id="RAQU01000016">
    <property type="protein sequence ID" value="RKK05411.1"/>
    <property type="molecule type" value="Genomic_DNA"/>
</dbReference>
<keyword evidence="5" id="KW-1185">Reference proteome</keyword>
<evidence type="ECO:0000313" key="3">
    <source>
        <dbReference type="EMBL" id="RKK05411.1"/>
    </source>
</evidence>
<dbReference type="InterPro" id="IPR010982">
    <property type="entry name" value="Lambda_DNA-bd_dom_sf"/>
</dbReference>
<evidence type="ECO:0000313" key="4">
    <source>
        <dbReference type="EMBL" id="RMI19652.1"/>
    </source>
</evidence>
<dbReference type="EMBL" id="RFLX01000017">
    <property type="protein sequence ID" value="RMI19652.1"/>
    <property type="molecule type" value="Genomic_DNA"/>
</dbReference>
<feature type="region of interest" description="Disordered" evidence="1">
    <location>
        <begin position="138"/>
        <end position="160"/>
    </location>
</feature>
<organism evidence="3 6">
    <name type="scientific">Teichococcus wenyumeiae</name>
    <dbReference type="NCBI Taxonomy" id="2478470"/>
    <lineage>
        <taxon>Bacteria</taxon>
        <taxon>Pseudomonadati</taxon>
        <taxon>Pseudomonadota</taxon>
        <taxon>Alphaproteobacteria</taxon>
        <taxon>Acetobacterales</taxon>
        <taxon>Roseomonadaceae</taxon>
        <taxon>Roseomonas</taxon>
    </lineage>
</organism>
<accession>A0A3A9JJK4</accession>
<dbReference type="Proteomes" id="UP000274097">
    <property type="component" value="Unassembled WGS sequence"/>
</dbReference>
<evidence type="ECO:0000259" key="2">
    <source>
        <dbReference type="PROSITE" id="PS50943"/>
    </source>
</evidence>
<dbReference type="Proteomes" id="UP000278036">
    <property type="component" value="Unassembled WGS sequence"/>
</dbReference>
<dbReference type="SMART" id="SM00530">
    <property type="entry name" value="HTH_XRE"/>
    <property type="match status" value="1"/>
</dbReference>
<feature type="domain" description="HTH cro/C1-type" evidence="2">
    <location>
        <begin position="21"/>
        <end position="75"/>
    </location>
</feature>
<reference evidence="3 6" key="1">
    <citation type="submission" date="2018-09" db="EMBL/GenBank/DDBJ databases">
        <title>Roseomonas sp. nov., isolated from feces of Tibetan antelopes in the Qinghai-Tibet plateau, China.</title>
        <authorList>
            <person name="Tian Z."/>
        </authorList>
    </citation>
    <scope>NUCLEOTIDE SEQUENCE [LARGE SCALE GENOMIC DNA]</scope>
    <source>
        <strain evidence="4 5">Z23</strain>
        <strain evidence="3 6">Z24</strain>
    </source>
</reference>
<dbReference type="Pfam" id="PF13560">
    <property type="entry name" value="HTH_31"/>
    <property type="match status" value="1"/>
</dbReference>
<protein>
    <submittedName>
        <fullName evidence="3">XRE family transcriptional regulator</fullName>
    </submittedName>
</protein>
<dbReference type="PROSITE" id="PS50943">
    <property type="entry name" value="HTH_CROC1"/>
    <property type="match status" value="1"/>
</dbReference>
<dbReference type="InParanoid" id="A0A3A9JJK4"/>
<dbReference type="CDD" id="cd00093">
    <property type="entry name" value="HTH_XRE"/>
    <property type="match status" value="1"/>
</dbReference>
<name>A0A3A9JJK4_9PROT</name>
<dbReference type="InterPro" id="IPR001387">
    <property type="entry name" value="Cro/C1-type_HTH"/>
</dbReference>
<dbReference type="AlphaFoldDB" id="A0A3A9JJK4"/>
<feature type="compositionally biased region" description="Polar residues" evidence="1">
    <location>
        <begin position="151"/>
        <end position="160"/>
    </location>
</feature>
<proteinExistence type="predicted"/>
<comment type="caution">
    <text evidence="3">The sequence shown here is derived from an EMBL/GenBank/DDBJ whole genome shotgun (WGS) entry which is preliminary data.</text>
</comment>
<evidence type="ECO:0000256" key="1">
    <source>
        <dbReference type="SAM" id="MobiDB-lite"/>
    </source>
</evidence>